<evidence type="ECO:0000256" key="11">
    <source>
        <dbReference type="ARBA" id="ARBA00022989"/>
    </source>
</evidence>
<gene>
    <name evidence="17" type="primary">mrdA</name>
    <name evidence="17" type="ORF">K1J50_03685</name>
</gene>
<dbReference type="InterPro" id="IPR012338">
    <property type="entry name" value="Beta-lactam/transpept-like"/>
</dbReference>
<keyword evidence="13" id="KW-0961">Cell wall biogenesis/degradation</keyword>
<dbReference type="InterPro" id="IPR017790">
    <property type="entry name" value="Penicillin-binding_protein_2"/>
</dbReference>
<evidence type="ECO:0000256" key="14">
    <source>
        <dbReference type="SAM" id="MobiDB-lite"/>
    </source>
</evidence>
<evidence type="ECO:0000313" key="18">
    <source>
        <dbReference type="Proteomes" id="UP001519924"/>
    </source>
</evidence>
<dbReference type="PANTHER" id="PTHR30627">
    <property type="entry name" value="PEPTIDOGLYCAN D,D-TRANSPEPTIDASE"/>
    <property type="match status" value="1"/>
</dbReference>
<dbReference type="Gene3D" id="3.40.710.10">
    <property type="entry name" value="DD-peptidase/beta-lactamase superfamily"/>
    <property type="match status" value="1"/>
</dbReference>
<name>A0ABS7F0U1_9PROT</name>
<keyword evidence="3" id="KW-1003">Cell membrane</keyword>
<evidence type="ECO:0000259" key="15">
    <source>
        <dbReference type="Pfam" id="PF00905"/>
    </source>
</evidence>
<evidence type="ECO:0000256" key="7">
    <source>
        <dbReference type="ARBA" id="ARBA00022692"/>
    </source>
</evidence>
<keyword evidence="11" id="KW-1133">Transmembrane helix</keyword>
<dbReference type="InterPro" id="IPR036138">
    <property type="entry name" value="PBP_dimer_sf"/>
</dbReference>
<dbReference type="Proteomes" id="UP001519924">
    <property type="component" value="Unassembled WGS sequence"/>
</dbReference>
<comment type="caution">
    <text evidence="17">The sequence shown here is derived from an EMBL/GenBank/DDBJ whole genome shotgun (WGS) entry which is preliminary data.</text>
</comment>
<feature type="domain" description="Penicillin-binding protein transpeptidase" evidence="15">
    <location>
        <begin position="289"/>
        <end position="625"/>
    </location>
</feature>
<keyword evidence="4" id="KW-0997">Cell inner membrane</keyword>
<evidence type="ECO:0000256" key="4">
    <source>
        <dbReference type="ARBA" id="ARBA00022519"/>
    </source>
</evidence>
<dbReference type="SUPFAM" id="SSF56601">
    <property type="entry name" value="beta-lactamase/transpeptidase-like"/>
    <property type="match status" value="1"/>
</dbReference>
<dbReference type="GO" id="GO:0009002">
    <property type="term" value="F:serine-type D-Ala-D-Ala carboxypeptidase activity"/>
    <property type="evidence" value="ECO:0007669"/>
    <property type="project" value="UniProtKB-EC"/>
</dbReference>
<evidence type="ECO:0000256" key="3">
    <source>
        <dbReference type="ARBA" id="ARBA00022475"/>
    </source>
</evidence>
<dbReference type="SUPFAM" id="SSF56519">
    <property type="entry name" value="Penicillin binding protein dimerisation domain"/>
    <property type="match status" value="1"/>
</dbReference>
<feature type="compositionally biased region" description="Low complexity" evidence="14">
    <location>
        <begin position="634"/>
        <end position="646"/>
    </location>
</feature>
<keyword evidence="6" id="KW-0645">Protease</keyword>
<feature type="region of interest" description="Disordered" evidence="14">
    <location>
        <begin position="632"/>
        <end position="654"/>
    </location>
</feature>
<dbReference type="EC" id="3.4.16.4" evidence="17"/>
<evidence type="ECO:0000259" key="16">
    <source>
        <dbReference type="Pfam" id="PF03717"/>
    </source>
</evidence>
<dbReference type="PANTHER" id="PTHR30627:SF2">
    <property type="entry name" value="PEPTIDOGLYCAN D,D-TRANSPEPTIDASE MRDA"/>
    <property type="match status" value="1"/>
</dbReference>
<protein>
    <submittedName>
        <fullName evidence="17">Penicillin-binding protein 2</fullName>
        <ecNumber evidence="17">3.4.16.4</ecNumber>
    </submittedName>
</protein>
<organism evidence="17 18">
    <name type="scientific">Caldovatus aquaticus</name>
    <dbReference type="NCBI Taxonomy" id="2865671"/>
    <lineage>
        <taxon>Bacteria</taxon>
        <taxon>Pseudomonadati</taxon>
        <taxon>Pseudomonadota</taxon>
        <taxon>Alphaproteobacteria</taxon>
        <taxon>Acetobacterales</taxon>
        <taxon>Roseomonadaceae</taxon>
        <taxon>Caldovatus</taxon>
    </lineage>
</organism>
<evidence type="ECO:0000256" key="6">
    <source>
        <dbReference type="ARBA" id="ARBA00022670"/>
    </source>
</evidence>
<keyword evidence="10" id="KW-0573">Peptidoglycan synthesis</keyword>
<keyword evidence="12" id="KW-0472">Membrane</keyword>
<dbReference type="Gene3D" id="3.90.1310.10">
    <property type="entry name" value="Penicillin-binding protein 2a (Domain 2)"/>
    <property type="match status" value="1"/>
</dbReference>
<dbReference type="RefSeq" id="WP_220116090.1">
    <property type="nucleotide sequence ID" value="NZ_JAHZUY010000005.1"/>
</dbReference>
<evidence type="ECO:0000313" key="17">
    <source>
        <dbReference type="EMBL" id="MBW8268582.1"/>
    </source>
</evidence>
<evidence type="ECO:0000256" key="1">
    <source>
        <dbReference type="ARBA" id="ARBA00004167"/>
    </source>
</evidence>
<keyword evidence="18" id="KW-1185">Reference proteome</keyword>
<keyword evidence="8 17" id="KW-0378">Hydrolase</keyword>
<dbReference type="NCBIfam" id="TIGR03423">
    <property type="entry name" value="pbp2_mrdA"/>
    <property type="match status" value="1"/>
</dbReference>
<accession>A0ABS7F0U1</accession>
<comment type="subcellular location">
    <subcellularLocation>
        <location evidence="2">Cell membrane</location>
    </subcellularLocation>
    <subcellularLocation>
        <location evidence="1">Membrane</location>
        <topology evidence="1">Single-pass membrane protein</topology>
    </subcellularLocation>
</comment>
<feature type="domain" description="Penicillin-binding protein dimerisation" evidence="16">
    <location>
        <begin position="87"/>
        <end position="257"/>
    </location>
</feature>
<evidence type="ECO:0000256" key="13">
    <source>
        <dbReference type="ARBA" id="ARBA00023316"/>
    </source>
</evidence>
<keyword evidence="7" id="KW-0812">Transmembrane</keyword>
<evidence type="ECO:0000256" key="8">
    <source>
        <dbReference type="ARBA" id="ARBA00022801"/>
    </source>
</evidence>
<dbReference type="Pfam" id="PF00905">
    <property type="entry name" value="Transpeptidase"/>
    <property type="match status" value="1"/>
</dbReference>
<dbReference type="EMBL" id="JAHZUY010000005">
    <property type="protein sequence ID" value="MBW8268582.1"/>
    <property type="molecule type" value="Genomic_DNA"/>
</dbReference>
<evidence type="ECO:0000256" key="9">
    <source>
        <dbReference type="ARBA" id="ARBA00022960"/>
    </source>
</evidence>
<keyword evidence="5 17" id="KW-0121">Carboxypeptidase</keyword>
<dbReference type="InterPro" id="IPR001460">
    <property type="entry name" value="PCN-bd_Tpept"/>
</dbReference>
<keyword evidence="9" id="KW-0133">Cell shape</keyword>
<evidence type="ECO:0000256" key="12">
    <source>
        <dbReference type="ARBA" id="ARBA00023136"/>
    </source>
</evidence>
<dbReference type="InterPro" id="IPR050515">
    <property type="entry name" value="Beta-lactam/transpept"/>
</dbReference>
<evidence type="ECO:0000256" key="10">
    <source>
        <dbReference type="ARBA" id="ARBA00022984"/>
    </source>
</evidence>
<proteinExistence type="predicted"/>
<evidence type="ECO:0000256" key="5">
    <source>
        <dbReference type="ARBA" id="ARBA00022645"/>
    </source>
</evidence>
<dbReference type="InterPro" id="IPR005311">
    <property type="entry name" value="PBP_dimer"/>
</dbReference>
<evidence type="ECO:0000256" key="2">
    <source>
        <dbReference type="ARBA" id="ARBA00004236"/>
    </source>
</evidence>
<sequence length="654" mass="71653">MSGSLRAPGLRWRRALPGHGLGGALGTSVRREEERRRGVFTRRALALGALQLGAFGFLGHRLWRLQVEQGERYATLAEENRISVRLIAPPRGRVLDRAGRIVAGNRLNWRALLVAEQAADVAATLDTFSRIVPLAEHERARIERELRRRRRFVPVVVREFLDWEEMARIELNAPDLPGISVDVGTTRIYPEGEHLAHVVGYVAPPSEADIGDDPLLELPGIRVGRAGIERHHDRVLRGQAGTVQLEVNAVGRVIRELDRREGAPGQDVQITIDAELQKAIRARIEEGTTAVLLDARNGEVLAMATKPSFDPNLFNAGVPAALWRRWTAARSTPLINKATNGLYAPGSTFKMAVALAALEARVCTPGERVHCPGHMDLGNTRFHCHKRGGHGGVDLRAALKYSCDVYFYEMARRLGIDRIAAMARRLGLGVDLEIELPGARRGLVPTRAWREAQGKPWSPGDTVVHGIGQGFYQLTPLALATYTARLATGRAVQPHLTRAIGGRPVRGSRPEDWPALGISERDLRLVREAMWAVVNEEGGTARLSRLPSWVGAQMAGKTGTTQVRRVTREQRERGFNVNQVPREWRPHALFVAFAPHDDPLFAVSVVVEHGTSGSAAAAPLARDILVEAFQRLRPPAGGAPPAAGGPRVAEAQPR</sequence>
<dbReference type="Pfam" id="PF03717">
    <property type="entry name" value="PBP_dimer"/>
    <property type="match status" value="1"/>
</dbReference>
<reference evidence="17 18" key="1">
    <citation type="submission" date="2021-08" db="EMBL/GenBank/DDBJ databases">
        <title>Caldovatus sediminis gen. nov., sp. nov., a moderately thermophilic bacterium isolated from a hot spring.</title>
        <authorList>
            <person name="Hu C.-J."/>
            <person name="Li W.-J."/>
            <person name="Xian W.-D."/>
        </authorList>
    </citation>
    <scope>NUCLEOTIDE SEQUENCE [LARGE SCALE GENOMIC DNA]</scope>
    <source>
        <strain evidence="17 18">SYSU G05006</strain>
    </source>
</reference>